<comment type="caution">
    <text evidence="1">The sequence shown here is derived from an EMBL/GenBank/DDBJ whole genome shotgun (WGS) entry which is preliminary data.</text>
</comment>
<sequence>MHTPTFFLLNASMEACQTTCAAITNEEAKNHTKCVVVSETYKNLQVDKYIQVAPFPHMLPDYTL</sequence>
<protein>
    <submittedName>
        <fullName evidence="1">Uncharacterized protein</fullName>
    </submittedName>
</protein>
<accession>A0A834XCA3</accession>
<evidence type="ECO:0000313" key="3">
    <source>
        <dbReference type="Proteomes" id="UP000634136"/>
    </source>
</evidence>
<evidence type="ECO:0000313" key="2">
    <source>
        <dbReference type="EMBL" id="KAF7841826.1"/>
    </source>
</evidence>
<organism evidence="1 3">
    <name type="scientific">Senna tora</name>
    <dbReference type="NCBI Taxonomy" id="362788"/>
    <lineage>
        <taxon>Eukaryota</taxon>
        <taxon>Viridiplantae</taxon>
        <taxon>Streptophyta</taxon>
        <taxon>Embryophyta</taxon>
        <taxon>Tracheophyta</taxon>
        <taxon>Spermatophyta</taxon>
        <taxon>Magnoliopsida</taxon>
        <taxon>eudicotyledons</taxon>
        <taxon>Gunneridae</taxon>
        <taxon>Pentapetalae</taxon>
        <taxon>rosids</taxon>
        <taxon>fabids</taxon>
        <taxon>Fabales</taxon>
        <taxon>Fabaceae</taxon>
        <taxon>Caesalpinioideae</taxon>
        <taxon>Cassia clade</taxon>
        <taxon>Senna</taxon>
    </lineage>
</organism>
<evidence type="ECO:0000313" key="1">
    <source>
        <dbReference type="EMBL" id="KAF7841822.1"/>
    </source>
</evidence>
<gene>
    <name evidence="1" type="ORF">G2W53_004120</name>
    <name evidence="2" type="ORF">G2W53_004124</name>
</gene>
<name>A0A834XCA3_9FABA</name>
<proteinExistence type="predicted"/>
<dbReference type="EMBL" id="JAAIUW010000002">
    <property type="protein sequence ID" value="KAF7841826.1"/>
    <property type="molecule type" value="Genomic_DNA"/>
</dbReference>
<dbReference type="Proteomes" id="UP000634136">
    <property type="component" value="Unassembled WGS sequence"/>
</dbReference>
<dbReference type="AlphaFoldDB" id="A0A834XCA3"/>
<reference evidence="1" key="1">
    <citation type="submission" date="2020-09" db="EMBL/GenBank/DDBJ databases">
        <title>Genome-Enabled Discovery of Anthraquinone Biosynthesis in Senna tora.</title>
        <authorList>
            <person name="Kang S.-H."/>
            <person name="Pandey R.P."/>
            <person name="Lee C.-M."/>
            <person name="Sim J.-S."/>
            <person name="Jeong J.-T."/>
            <person name="Choi B.-S."/>
            <person name="Jung M."/>
            <person name="Ginzburg D."/>
            <person name="Zhao K."/>
            <person name="Won S.Y."/>
            <person name="Oh T.-J."/>
            <person name="Yu Y."/>
            <person name="Kim N.-H."/>
            <person name="Lee O.R."/>
            <person name="Lee T.-H."/>
            <person name="Bashyal P."/>
            <person name="Kim T.-S."/>
            <person name="Lee W.-H."/>
            <person name="Kawkins C."/>
            <person name="Kim C.-K."/>
            <person name="Kim J.S."/>
            <person name="Ahn B.O."/>
            <person name="Rhee S.Y."/>
            <person name="Sohng J.K."/>
        </authorList>
    </citation>
    <scope>NUCLEOTIDE SEQUENCE</scope>
    <source>
        <tissue evidence="1">Leaf</tissue>
    </source>
</reference>
<keyword evidence="3" id="KW-1185">Reference proteome</keyword>
<dbReference type="EMBL" id="JAAIUW010000002">
    <property type="protein sequence ID" value="KAF7841822.1"/>
    <property type="molecule type" value="Genomic_DNA"/>
</dbReference>